<dbReference type="RefSeq" id="WP_379978736.1">
    <property type="nucleotide sequence ID" value="NZ_JBHSFV010000006.1"/>
</dbReference>
<keyword evidence="2" id="KW-1185">Reference proteome</keyword>
<comment type="caution">
    <text evidence="1">The sequence shown here is derived from an EMBL/GenBank/DDBJ whole genome shotgun (WGS) entry which is preliminary data.</text>
</comment>
<accession>A0ABV9HYZ5</accession>
<dbReference type="EMBL" id="JBHSFV010000006">
    <property type="protein sequence ID" value="MFC4634459.1"/>
    <property type="molecule type" value="Genomic_DNA"/>
</dbReference>
<proteinExistence type="predicted"/>
<evidence type="ECO:0000313" key="2">
    <source>
        <dbReference type="Proteomes" id="UP001596043"/>
    </source>
</evidence>
<organism evidence="1 2">
    <name type="scientific">Dokdonia ponticola</name>
    <dbReference type="NCBI Taxonomy" id="2041041"/>
    <lineage>
        <taxon>Bacteria</taxon>
        <taxon>Pseudomonadati</taxon>
        <taxon>Bacteroidota</taxon>
        <taxon>Flavobacteriia</taxon>
        <taxon>Flavobacteriales</taxon>
        <taxon>Flavobacteriaceae</taxon>
        <taxon>Dokdonia</taxon>
    </lineage>
</organism>
<name>A0ABV9HYZ5_9FLAO</name>
<dbReference type="Proteomes" id="UP001596043">
    <property type="component" value="Unassembled WGS sequence"/>
</dbReference>
<evidence type="ECO:0000313" key="1">
    <source>
        <dbReference type="EMBL" id="MFC4634459.1"/>
    </source>
</evidence>
<protein>
    <submittedName>
        <fullName evidence="1">Uncharacterized protein</fullName>
    </submittedName>
</protein>
<sequence>MTISDQKYDLGGFNMVVSVRQLTLNSQFSALHRRIPKPTKDIDIKDGNYGLKASLLPHKIQLLAEEEQKKQRAYIGVNFKVNKFVGEDHTYENITPSNWEILYLTTLVQKEIQEADWSPESCHLEDSIKAHIGELSKWEELQIKKLYFTFTKDRLSELADLSMSSLPGNMTQRDKSILLELLDTYYKTTGLMETQNILALSPQVPENYQYSNPEHMFWGSKLHHSLTYNRERPQDSLLNFMAMSLHQPAPAEEVLRDDNDPRGKLYYTPNFNGTDHPNDAGGILRYSQSHFIMKGFIDSLNYIIRLQNGSHPTQWDFKQIAPGKWGTSFHTEVRKGILQSGLPYSFSTVNAYTFDVIDFKHPKHGHCVKVDINGSIIRHATARRYPAQSNMKAKLVLYLTIHDGRHFFFYDDPEFSRNKHAWPEISNESDYQAYIRFADKQTTPEGEHFGQISRFFLLNHGPERTIFDPKHWRNRATPVFFPTSNDFRLSTPSMMYYRSFNNLRTYFNYNS</sequence>
<gene>
    <name evidence="1" type="ORF">ACFO3O_11110</name>
</gene>
<reference evidence="2" key="1">
    <citation type="journal article" date="2019" name="Int. J. Syst. Evol. Microbiol.">
        <title>The Global Catalogue of Microorganisms (GCM) 10K type strain sequencing project: providing services to taxonomists for standard genome sequencing and annotation.</title>
        <authorList>
            <consortium name="The Broad Institute Genomics Platform"/>
            <consortium name="The Broad Institute Genome Sequencing Center for Infectious Disease"/>
            <person name="Wu L."/>
            <person name="Ma J."/>
        </authorList>
    </citation>
    <scope>NUCLEOTIDE SEQUENCE [LARGE SCALE GENOMIC DNA]</scope>
    <source>
        <strain evidence="2">YJ-61-S</strain>
    </source>
</reference>